<evidence type="ECO:0000313" key="7">
    <source>
        <dbReference type="Proteomes" id="UP000003160"/>
    </source>
</evidence>
<evidence type="ECO:0000256" key="3">
    <source>
        <dbReference type="SAM" id="MobiDB-lite"/>
    </source>
</evidence>
<evidence type="ECO:0000313" key="6">
    <source>
        <dbReference type="EMBL" id="EFA45282.1"/>
    </source>
</evidence>
<dbReference type="EMBL" id="ACKS01000017">
    <property type="protein sequence ID" value="EFA45282.1"/>
    <property type="molecule type" value="Genomic_DNA"/>
</dbReference>
<keyword evidence="4" id="KW-0472">Membrane</keyword>
<dbReference type="PANTHER" id="PTHR12283:SF6">
    <property type="entry name" value="GLUTAMINYL-PEPTIDE CYCLOTRANSFERASE-RELATED"/>
    <property type="match status" value="1"/>
</dbReference>
<evidence type="ECO:0000259" key="5">
    <source>
        <dbReference type="Pfam" id="PF04389"/>
    </source>
</evidence>
<proteinExistence type="predicted"/>
<name>D1PTM2_9BACT</name>
<dbReference type="Pfam" id="PF04389">
    <property type="entry name" value="Peptidase_M28"/>
    <property type="match status" value="1"/>
</dbReference>
<reference evidence="6 7" key="1">
    <citation type="submission" date="2009-10" db="EMBL/GenBank/DDBJ databases">
        <authorList>
            <person name="Qin X."/>
            <person name="Bachman B."/>
            <person name="Battles P."/>
            <person name="Bell A."/>
            <person name="Bess C."/>
            <person name="Bickham C."/>
            <person name="Chaboub L."/>
            <person name="Chen D."/>
            <person name="Coyle M."/>
            <person name="Deiros D.R."/>
            <person name="Dinh H."/>
            <person name="Forbes L."/>
            <person name="Fowler G."/>
            <person name="Francisco L."/>
            <person name="Fu Q."/>
            <person name="Gubbala S."/>
            <person name="Hale W."/>
            <person name="Han Y."/>
            <person name="Hemphill L."/>
            <person name="Highlander S.K."/>
            <person name="Hirani K."/>
            <person name="Hogues M."/>
            <person name="Jackson L."/>
            <person name="Jakkamsetti A."/>
            <person name="Javaid M."/>
            <person name="Jiang H."/>
            <person name="Korchina V."/>
            <person name="Kovar C."/>
            <person name="Lara F."/>
            <person name="Lee S."/>
            <person name="Mata R."/>
            <person name="Mathew T."/>
            <person name="Moen C."/>
            <person name="Morales K."/>
            <person name="Munidasa M."/>
            <person name="Nazareth L."/>
            <person name="Ngo R."/>
            <person name="Nguyen L."/>
            <person name="Okwuonu G."/>
            <person name="Ongeri F."/>
            <person name="Patil S."/>
            <person name="Petrosino J."/>
            <person name="Pham C."/>
            <person name="Pham P."/>
            <person name="Pu L.-L."/>
            <person name="Puazo M."/>
            <person name="Raj R."/>
            <person name="Reid J."/>
            <person name="Rouhana J."/>
            <person name="Saada N."/>
            <person name="Shang Y."/>
            <person name="Simmons D."/>
            <person name="Thornton R."/>
            <person name="Warren J."/>
            <person name="Weissenberger G."/>
            <person name="Zhang J."/>
            <person name="Zhang L."/>
            <person name="Zhou C."/>
            <person name="Zhu D."/>
            <person name="Muzny D."/>
            <person name="Worley K."/>
            <person name="Gibbs R."/>
        </authorList>
    </citation>
    <scope>NUCLEOTIDE SEQUENCE [LARGE SCALE GENOMIC DNA]</scope>
    <source>
        <strain evidence="6 7">DSM 17361</strain>
    </source>
</reference>
<keyword evidence="2" id="KW-0012">Acyltransferase</keyword>
<feature type="transmembrane region" description="Helical" evidence="4">
    <location>
        <begin position="12"/>
        <end position="30"/>
    </location>
</feature>
<dbReference type="InterPro" id="IPR007484">
    <property type="entry name" value="Peptidase_M28"/>
</dbReference>
<keyword evidence="7" id="KW-1185">Reference proteome</keyword>
<dbReference type="Proteomes" id="UP000003160">
    <property type="component" value="Unassembled WGS sequence"/>
</dbReference>
<organism evidence="6 7">
    <name type="scientific">Hallella bergensis DSM 17361</name>
    <dbReference type="NCBI Taxonomy" id="585502"/>
    <lineage>
        <taxon>Bacteria</taxon>
        <taxon>Pseudomonadati</taxon>
        <taxon>Bacteroidota</taxon>
        <taxon>Bacteroidia</taxon>
        <taxon>Bacteroidales</taxon>
        <taxon>Prevotellaceae</taxon>
        <taxon>Hallella</taxon>
    </lineage>
</organism>
<dbReference type="eggNOG" id="COG2234">
    <property type="taxonomic scope" value="Bacteria"/>
</dbReference>
<feature type="region of interest" description="Disordered" evidence="3">
    <location>
        <begin position="182"/>
        <end position="209"/>
    </location>
</feature>
<keyword evidence="6" id="KW-0378">Hydrolase</keyword>
<keyword evidence="4" id="KW-0812">Transmembrane</keyword>
<dbReference type="GO" id="GO:0016787">
    <property type="term" value="F:hydrolase activity"/>
    <property type="evidence" value="ECO:0007669"/>
    <property type="project" value="UniProtKB-KW"/>
</dbReference>
<feature type="compositionally biased region" description="Low complexity" evidence="3">
    <location>
        <begin position="182"/>
        <end position="207"/>
    </location>
</feature>
<protein>
    <submittedName>
        <fullName evidence="6">Peptidase, M28 family</fullName>
        <ecNumber evidence="6">3.4.-.-</ecNumber>
    </submittedName>
</protein>
<dbReference type="InterPro" id="IPR040234">
    <property type="entry name" value="QC/QCL"/>
</dbReference>
<gene>
    <name evidence="6" type="ORF">HMPREF0645_0307</name>
</gene>
<dbReference type="GO" id="GO:0008270">
    <property type="term" value="F:zinc ion binding"/>
    <property type="evidence" value="ECO:0007669"/>
    <property type="project" value="TreeGrafter"/>
</dbReference>
<evidence type="ECO:0000256" key="1">
    <source>
        <dbReference type="ARBA" id="ARBA00022679"/>
    </source>
</evidence>
<keyword evidence="1" id="KW-0808">Transferase</keyword>
<dbReference type="RefSeq" id="WP_007174656.1">
    <property type="nucleotide sequence ID" value="NZ_GG704782.1"/>
</dbReference>
<evidence type="ECO:0000256" key="4">
    <source>
        <dbReference type="SAM" id="Phobius"/>
    </source>
</evidence>
<feature type="domain" description="Peptidase M28" evidence="5">
    <location>
        <begin position="116"/>
        <end position="374"/>
    </location>
</feature>
<dbReference type="HOGENOM" id="CLU_045003_2_0_10"/>
<dbReference type="SUPFAM" id="SSF53187">
    <property type="entry name" value="Zn-dependent exopeptidases"/>
    <property type="match status" value="2"/>
</dbReference>
<evidence type="ECO:0000256" key="2">
    <source>
        <dbReference type="ARBA" id="ARBA00023315"/>
    </source>
</evidence>
<comment type="caution">
    <text evidence="6">The sequence shown here is derived from an EMBL/GenBank/DDBJ whole genome shotgun (WGS) entry which is preliminary data.</text>
</comment>
<accession>D1PTM2</accession>
<dbReference type="Gene3D" id="3.40.630.10">
    <property type="entry name" value="Zn peptidases"/>
    <property type="match status" value="1"/>
</dbReference>
<dbReference type="PANTHER" id="PTHR12283">
    <property type="entry name" value="GLUTAMINYL-PEPTIDE CYCLOTRANSFERASE"/>
    <property type="match status" value="1"/>
</dbReference>
<dbReference type="EC" id="3.4.-.-" evidence="6"/>
<dbReference type="AlphaFoldDB" id="D1PTM2"/>
<sequence length="379" mass="41546">MEMKLSKKKYIIVIGMICATAVVAIALWSGHSANTDRIEDTEELEKLAPVGPEFNADSAYTFTQTQCDFGPRTMNSEGHEKCLNWIVSQFRHYGCKVELQKADLKGYDGTILKATNIMASYNPEATTRIMVCAHWDTRPWADNDPDSANWRKPILGANDGASGVAVMLELARLLSLASTANQQSSTANSQPSAANSQASAAANEPSSDNNHLLSSELGIDFVCFDAEDWGVPQWADVQDDGNSWALGANYFASNLPQGYAPRYGILLDMVGGQGAQFHQEGMSQQYAPAIVKKVWRAARQAGYGSYFPKTQGGMITDDHIPINQIAKIPCIDVIAYYPDCAQSSFGPTWHTLNDNMDYIDKNTLKAVGQTMIQVIYTEK</sequence>
<keyword evidence="4" id="KW-1133">Transmembrane helix</keyword>
<dbReference type="GO" id="GO:0016603">
    <property type="term" value="F:glutaminyl-peptide cyclotransferase activity"/>
    <property type="evidence" value="ECO:0007669"/>
    <property type="project" value="TreeGrafter"/>
</dbReference>